<feature type="transmembrane region" description="Helical" evidence="5">
    <location>
        <begin position="163"/>
        <end position="182"/>
    </location>
</feature>
<comment type="subcellular location">
    <subcellularLocation>
        <location evidence="1">Membrane</location>
        <topology evidence="1">Multi-pass membrane protein</topology>
    </subcellularLocation>
</comment>
<evidence type="ECO:0000313" key="6">
    <source>
        <dbReference type="EMBL" id="KAH3675159.1"/>
    </source>
</evidence>
<evidence type="ECO:0000256" key="1">
    <source>
        <dbReference type="ARBA" id="ARBA00004141"/>
    </source>
</evidence>
<dbReference type="InterPro" id="IPR051415">
    <property type="entry name" value="LAAT-1"/>
</dbReference>
<accession>A0A9P8PPH6</accession>
<dbReference type="OrthoDB" id="407617at2759"/>
<gene>
    <name evidence="6" type="ORF">WICMUC_002815</name>
</gene>
<organism evidence="6 7">
    <name type="scientific">Wickerhamomyces mucosus</name>
    <dbReference type="NCBI Taxonomy" id="1378264"/>
    <lineage>
        <taxon>Eukaryota</taxon>
        <taxon>Fungi</taxon>
        <taxon>Dikarya</taxon>
        <taxon>Ascomycota</taxon>
        <taxon>Saccharomycotina</taxon>
        <taxon>Saccharomycetes</taxon>
        <taxon>Phaffomycetales</taxon>
        <taxon>Wickerhamomycetaceae</taxon>
        <taxon>Wickerhamomyces</taxon>
    </lineage>
</organism>
<evidence type="ECO:0000256" key="3">
    <source>
        <dbReference type="ARBA" id="ARBA00022989"/>
    </source>
</evidence>
<feature type="transmembrane region" description="Helical" evidence="5">
    <location>
        <begin position="97"/>
        <end position="117"/>
    </location>
</feature>
<dbReference type="Gene3D" id="1.20.1280.290">
    <property type="match status" value="1"/>
</dbReference>
<keyword evidence="7" id="KW-1185">Reference proteome</keyword>
<dbReference type="GO" id="GO:0016020">
    <property type="term" value="C:membrane"/>
    <property type="evidence" value="ECO:0007669"/>
    <property type="project" value="UniProtKB-SubCell"/>
</dbReference>
<reference evidence="6" key="1">
    <citation type="journal article" date="2021" name="Open Biol.">
        <title>Shared evolutionary footprints suggest mitochondrial oxidative damage underlies multiple complex I losses in fungi.</title>
        <authorList>
            <person name="Schikora-Tamarit M.A."/>
            <person name="Marcet-Houben M."/>
            <person name="Nosek J."/>
            <person name="Gabaldon T."/>
        </authorList>
    </citation>
    <scope>NUCLEOTIDE SEQUENCE</scope>
    <source>
        <strain evidence="6">CBS6341</strain>
    </source>
</reference>
<reference evidence="6" key="2">
    <citation type="submission" date="2021-01" db="EMBL/GenBank/DDBJ databases">
        <authorList>
            <person name="Schikora-Tamarit M.A."/>
        </authorList>
    </citation>
    <scope>NUCLEOTIDE SEQUENCE</scope>
    <source>
        <strain evidence="6">CBS6341</strain>
    </source>
</reference>
<comment type="caution">
    <text evidence="6">The sequence shown here is derived from an EMBL/GenBank/DDBJ whole genome shotgun (WGS) entry which is preliminary data.</text>
</comment>
<dbReference type="AlphaFoldDB" id="A0A9P8PPH6"/>
<evidence type="ECO:0000256" key="5">
    <source>
        <dbReference type="SAM" id="Phobius"/>
    </source>
</evidence>
<evidence type="ECO:0000256" key="2">
    <source>
        <dbReference type="ARBA" id="ARBA00022692"/>
    </source>
</evidence>
<dbReference type="PANTHER" id="PTHR16201">
    <property type="entry name" value="SEVEN TRANSMEMBRANE PROTEIN 1-RELATED"/>
    <property type="match status" value="1"/>
</dbReference>
<dbReference type="InterPro" id="IPR006603">
    <property type="entry name" value="PQ-loop_rpt"/>
</dbReference>
<keyword evidence="2 5" id="KW-0812">Transmembrane</keyword>
<keyword evidence="3 5" id="KW-1133">Transmembrane helix</keyword>
<name>A0A9P8PPH6_9ASCO</name>
<evidence type="ECO:0000256" key="4">
    <source>
        <dbReference type="ARBA" id="ARBA00023136"/>
    </source>
</evidence>
<sequence>MTNAVAANVLGTIATVCWCIQLVPQIIHNFRRKNCEGLQPLMLFLWSASGIPFSIYFVSRRSTIPIQIQPQMFTSLCLVTWFQSLYYPPVQTSKKRAWAYCVTFVIIGIALEVGFIIPLKKAYDKGIMWPSLIFGVIASVLLAVGLIPPYFELSKRKGEVVGINFLFLTLDFSGALLSMISLAFTDDFDIMGCILYAIVGSMELGIFVSHFIWWLRIGRNKSKESKGSKEGELKDEKVHATNSIDLGNSESFVKTDEVDMITKELEV</sequence>
<dbReference type="Pfam" id="PF04193">
    <property type="entry name" value="PQ-loop"/>
    <property type="match status" value="1"/>
</dbReference>
<proteinExistence type="predicted"/>
<dbReference type="EMBL" id="JAEUBF010000781">
    <property type="protein sequence ID" value="KAH3675159.1"/>
    <property type="molecule type" value="Genomic_DNA"/>
</dbReference>
<keyword evidence="4 5" id="KW-0472">Membrane</keyword>
<feature type="transmembrane region" description="Helical" evidence="5">
    <location>
        <begin position="129"/>
        <end position="151"/>
    </location>
</feature>
<dbReference type="PANTHER" id="PTHR16201:SF37">
    <property type="entry name" value="PQ-LOOP REPEAT-CONTAINING PROTEIN"/>
    <property type="match status" value="1"/>
</dbReference>
<dbReference type="SMART" id="SM00679">
    <property type="entry name" value="CTNS"/>
    <property type="match status" value="2"/>
</dbReference>
<feature type="transmembrane region" description="Helical" evidence="5">
    <location>
        <begin position="194"/>
        <end position="215"/>
    </location>
</feature>
<dbReference type="Proteomes" id="UP000769528">
    <property type="component" value="Unassembled WGS sequence"/>
</dbReference>
<feature type="transmembrane region" description="Helical" evidence="5">
    <location>
        <begin position="40"/>
        <end position="59"/>
    </location>
</feature>
<protein>
    <submittedName>
        <fullName evidence="6">Uncharacterized protein</fullName>
    </submittedName>
</protein>
<feature type="transmembrane region" description="Helical" evidence="5">
    <location>
        <begin position="6"/>
        <end position="28"/>
    </location>
</feature>
<evidence type="ECO:0000313" key="7">
    <source>
        <dbReference type="Proteomes" id="UP000769528"/>
    </source>
</evidence>